<feature type="region of interest" description="Disordered" evidence="1">
    <location>
        <begin position="1"/>
        <end position="24"/>
    </location>
</feature>
<dbReference type="AlphaFoldDB" id="A0A418SUF0"/>
<feature type="compositionally biased region" description="Polar residues" evidence="1">
    <location>
        <begin position="15"/>
        <end position="24"/>
    </location>
</feature>
<dbReference type="OrthoDB" id="9776706at2"/>
<feature type="domain" description="DUF1468" evidence="3">
    <location>
        <begin position="38"/>
        <end position="172"/>
    </location>
</feature>
<gene>
    <name evidence="4" type="ORF">D3P04_12895</name>
</gene>
<protein>
    <submittedName>
        <fullName evidence="4">Tripartite tricarboxylate transporter TctB family protein</fullName>
    </submittedName>
</protein>
<reference evidence="5" key="1">
    <citation type="submission" date="2018-09" db="EMBL/GenBank/DDBJ databases">
        <title>Acidovorax cavernicola nov. sp. isolated from Gruta de las Maravillas (Aracena, Spain).</title>
        <authorList>
            <person name="Jurado V."/>
            <person name="Gutierrez-Patricio S."/>
            <person name="Gonzalez-Pimentel J.L."/>
            <person name="Miller A.Z."/>
            <person name="Laiz L."/>
            <person name="Saiz-Jimenez C."/>
        </authorList>
    </citation>
    <scope>NUCLEOTIDE SEQUENCE [LARGE SCALE GENOMIC DNA]</scope>
    <source>
        <strain evidence="5">1011MAR3C25</strain>
    </source>
</reference>
<evidence type="ECO:0000313" key="5">
    <source>
        <dbReference type="Proteomes" id="UP000284202"/>
    </source>
</evidence>
<evidence type="ECO:0000256" key="2">
    <source>
        <dbReference type="SAM" id="Phobius"/>
    </source>
</evidence>
<dbReference type="Proteomes" id="UP000284202">
    <property type="component" value="Unassembled WGS sequence"/>
</dbReference>
<dbReference type="EMBL" id="QZCG01000008">
    <property type="protein sequence ID" value="RJE84540.1"/>
    <property type="molecule type" value="Genomic_DNA"/>
</dbReference>
<evidence type="ECO:0000313" key="4">
    <source>
        <dbReference type="EMBL" id="RJE84540.1"/>
    </source>
</evidence>
<feature type="transmembrane region" description="Helical" evidence="2">
    <location>
        <begin position="155"/>
        <end position="176"/>
    </location>
</feature>
<evidence type="ECO:0000259" key="3">
    <source>
        <dbReference type="Pfam" id="PF07331"/>
    </source>
</evidence>
<evidence type="ECO:0000256" key="1">
    <source>
        <dbReference type="SAM" id="MobiDB-lite"/>
    </source>
</evidence>
<dbReference type="InterPro" id="IPR009936">
    <property type="entry name" value="DUF1468"/>
</dbReference>
<feature type="transmembrane region" description="Helical" evidence="2">
    <location>
        <begin position="113"/>
        <end position="143"/>
    </location>
</feature>
<proteinExistence type="predicted"/>
<accession>A0A418SUF0</accession>
<comment type="caution">
    <text evidence="4">The sequence shown here is derived from an EMBL/GenBank/DDBJ whole genome shotgun (WGS) entry which is preliminary data.</text>
</comment>
<name>A0A418SUF0_9RHOB</name>
<feature type="transmembrane region" description="Helical" evidence="2">
    <location>
        <begin position="31"/>
        <end position="51"/>
    </location>
</feature>
<keyword evidence="2" id="KW-0812">Transmembrane</keyword>
<sequence>MTDSYADGAPERDSQSNTSENQQGEGITARLIPVLVPALLLLASLILPGFMFHAGQRGSLPGLGPGAWPGAVLAALAVFSAIWLAIEIWGFAKSRKSASLSAPHDEDVYHYGKAIIGIVLVIAFGWLLPVLGFPLATMLFLFIWCLYGGLRNPLVMLLVPGIGTVALLWVFMGLALMPLSRGMGPFEGFTIALLQLIGIY</sequence>
<organism evidence="4 5">
    <name type="scientific">Paracoccus onubensis</name>
    <dbReference type="NCBI Taxonomy" id="1675788"/>
    <lineage>
        <taxon>Bacteria</taxon>
        <taxon>Pseudomonadati</taxon>
        <taxon>Pseudomonadota</taxon>
        <taxon>Alphaproteobacteria</taxon>
        <taxon>Rhodobacterales</taxon>
        <taxon>Paracoccaceae</taxon>
        <taxon>Paracoccus</taxon>
    </lineage>
</organism>
<keyword evidence="2" id="KW-1133">Transmembrane helix</keyword>
<dbReference type="Pfam" id="PF07331">
    <property type="entry name" value="TctB"/>
    <property type="match status" value="1"/>
</dbReference>
<feature type="transmembrane region" description="Helical" evidence="2">
    <location>
        <begin position="71"/>
        <end position="92"/>
    </location>
</feature>
<keyword evidence="2" id="KW-0472">Membrane</keyword>
<dbReference type="RefSeq" id="WP_119749511.1">
    <property type="nucleotide sequence ID" value="NZ_QZCG01000008.1"/>
</dbReference>
<keyword evidence="5" id="KW-1185">Reference proteome</keyword>